<keyword evidence="2" id="KW-0732">Signal</keyword>
<keyword evidence="4" id="KW-1185">Reference proteome</keyword>
<dbReference type="AlphaFoldDB" id="A0A1H8K4V8"/>
<evidence type="ECO:0000313" key="4">
    <source>
        <dbReference type="Proteomes" id="UP000199531"/>
    </source>
</evidence>
<reference evidence="3 4" key="1">
    <citation type="submission" date="2016-10" db="EMBL/GenBank/DDBJ databases">
        <authorList>
            <person name="de Groot N.N."/>
        </authorList>
    </citation>
    <scope>NUCLEOTIDE SEQUENCE [LARGE SCALE GENOMIC DNA]</scope>
    <source>
        <strain evidence="3 4">DSM 15123</strain>
    </source>
</reference>
<evidence type="ECO:0000256" key="1">
    <source>
        <dbReference type="SAM" id="MobiDB-lite"/>
    </source>
</evidence>
<feature type="region of interest" description="Disordered" evidence="1">
    <location>
        <begin position="168"/>
        <end position="190"/>
    </location>
</feature>
<dbReference type="GO" id="GO:0042597">
    <property type="term" value="C:periplasmic space"/>
    <property type="evidence" value="ECO:0007669"/>
    <property type="project" value="InterPro"/>
</dbReference>
<proteinExistence type="predicted"/>
<evidence type="ECO:0000313" key="3">
    <source>
        <dbReference type="EMBL" id="SEN87526.1"/>
    </source>
</evidence>
<gene>
    <name evidence="3" type="ORF">SAMN02745977_02230</name>
</gene>
<accession>A0A1H8K4V8</accession>
<organism evidence="3 4">
    <name type="scientific">Brachymonas denitrificans DSM 15123</name>
    <dbReference type="NCBI Taxonomy" id="1121117"/>
    <lineage>
        <taxon>Bacteria</taxon>
        <taxon>Pseudomonadati</taxon>
        <taxon>Pseudomonadota</taxon>
        <taxon>Betaproteobacteria</taxon>
        <taxon>Burkholderiales</taxon>
        <taxon>Comamonadaceae</taxon>
        <taxon>Brachymonas</taxon>
    </lineage>
</organism>
<feature type="signal peptide" evidence="2">
    <location>
        <begin position="1"/>
        <end position="22"/>
    </location>
</feature>
<feature type="chain" id="PRO_5011622896" evidence="2">
    <location>
        <begin position="23"/>
        <end position="190"/>
    </location>
</feature>
<dbReference type="OrthoDB" id="5298564at2"/>
<dbReference type="RefSeq" id="WP_159430753.1">
    <property type="nucleotide sequence ID" value="NZ_FOCW01000009.1"/>
</dbReference>
<sequence>MTIRFRNPLIIAGVAAVLTACAQPGQKTEPAAATTQQVSAPGMRSADARMPRMQRMTPEQRQAWFQQRFVREAEVLKITPAQRPQWDAYVKAHEQMRASKPMMSGNRADWMKKMQAMTPDQRAQHQADQMKARAAEMEKMAVTIRNLRAVLTADQRARFDQMHSMGAWRQGGMQKQPGQRMMRPMMQPAQ</sequence>
<dbReference type="EMBL" id="FOCW01000009">
    <property type="protein sequence ID" value="SEN87526.1"/>
    <property type="molecule type" value="Genomic_DNA"/>
</dbReference>
<dbReference type="Proteomes" id="UP000199531">
    <property type="component" value="Unassembled WGS sequence"/>
</dbReference>
<dbReference type="Pfam" id="PF07813">
    <property type="entry name" value="LTXXQ"/>
    <property type="match status" value="1"/>
</dbReference>
<feature type="compositionally biased region" description="Low complexity" evidence="1">
    <location>
        <begin position="170"/>
        <end position="190"/>
    </location>
</feature>
<protein>
    <submittedName>
        <fullName evidence="3">LTXXQ motif family protein</fullName>
    </submittedName>
</protein>
<dbReference type="PROSITE" id="PS51257">
    <property type="entry name" value="PROKAR_LIPOPROTEIN"/>
    <property type="match status" value="1"/>
</dbReference>
<dbReference type="InterPro" id="IPR012899">
    <property type="entry name" value="LTXXQ"/>
</dbReference>
<dbReference type="Gene3D" id="1.20.120.1490">
    <property type="match status" value="1"/>
</dbReference>
<name>A0A1H8K4V8_9BURK</name>
<evidence type="ECO:0000256" key="2">
    <source>
        <dbReference type="SAM" id="SignalP"/>
    </source>
</evidence>